<protein>
    <submittedName>
        <fullName evidence="4">GNAT family N-acetyltransferase</fullName>
    </submittedName>
</protein>
<feature type="domain" description="N-acetyltransferase" evidence="3">
    <location>
        <begin position="3"/>
        <end position="145"/>
    </location>
</feature>
<keyword evidence="2" id="KW-0012">Acyltransferase</keyword>
<dbReference type="InterPro" id="IPR016181">
    <property type="entry name" value="Acyl_CoA_acyltransferase"/>
</dbReference>
<proteinExistence type="predicted"/>
<evidence type="ECO:0000313" key="5">
    <source>
        <dbReference type="Proteomes" id="UP000436006"/>
    </source>
</evidence>
<dbReference type="NCBIfam" id="NF040501">
    <property type="entry name" value="resist_ArsN2"/>
    <property type="match status" value="1"/>
</dbReference>
<name>A0A7K1SF30_9BACT</name>
<comment type="caution">
    <text evidence="4">The sequence shown here is derived from an EMBL/GenBank/DDBJ whole genome shotgun (WGS) entry which is preliminary data.</text>
</comment>
<dbReference type="InterPro" id="IPR050832">
    <property type="entry name" value="Bact_Acetyltransf"/>
</dbReference>
<sequence length="149" mass="16357">MALHIENAHPADKAAVISLLQQGNLVTDDLPGDLPDFVIAKEQGTYVGVAGIERFGPIALLRSVAVDPRYQGKKVGTRLVGQLLEIAKSVGLAELYLITTTADRYFERHGFRVVSRQDVPVVIQQTQQFSNLCPSSAIVMKRMVNQKEV</sequence>
<accession>A0A7K1SF30</accession>
<organism evidence="4 5">
    <name type="scientific">Spirosoma arboris</name>
    <dbReference type="NCBI Taxonomy" id="2682092"/>
    <lineage>
        <taxon>Bacteria</taxon>
        <taxon>Pseudomonadati</taxon>
        <taxon>Bacteroidota</taxon>
        <taxon>Cytophagia</taxon>
        <taxon>Cytophagales</taxon>
        <taxon>Cytophagaceae</taxon>
        <taxon>Spirosoma</taxon>
    </lineage>
</organism>
<keyword evidence="5" id="KW-1185">Reference proteome</keyword>
<evidence type="ECO:0000256" key="2">
    <source>
        <dbReference type="ARBA" id="ARBA00023315"/>
    </source>
</evidence>
<dbReference type="Pfam" id="PF00583">
    <property type="entry name" value="Acetyltransf_1"/>
    <property type="match status" value="1"/>
</dbReference>
<evidence type="ECO:0000256" key="1">
    <source>
        <dbReference type="ARBA" id="ARBA00022679"/>
    </source>
</evidence>
<dbReference type="PROSITE" id="PS51186">
    <property type="entry name" value="GNAT"/>
    <property type="match status" value="1"/>
</dbReference>
<dbReference type="CDD" id="cd04301">
    <property type="entry name" value="NAT_SF"/>
    <property type="match status" value="1"/>
</dbReference>
<dbReference type="SUPFAM" id="SSF55729">
    <property type="entry name" value="Acyl-CoA N-acyltransferases (Nat)"/>
    <property type="match status" value="1"/>
</dbReference>
<dbReference type="AlphaFoldDB" id="A0A7K1SF30"/>
<dbReference type="Proteomes" id="UP000436006">
    <property type="component" value="Unassembled WGS sequence"/>
</dbReference>
<reference evidence="4 5" key="1">
    <citation type="submission" date="2019-12" db="EMBL/GenBank/DDBJ databases">
        <title>Spirosoma sp. HMF4905 genome sequencing and assembly.</title>
        <authorList>
            <person name="Kang H."/>
            <person name="Cha I."/>
            <person name="Kim H."/>
            <person name="Joh K."/>
        </authorList>
    </citation>
    <scope>NUCLEOTIDE SEQUENCE [LARGE SCALE GENOMIC DNA]</scope>
    <source>
        <strain evidence="4 5">HMF4905</strain>
    </source>
</reference>
<gene>
    <name evidence="4" type="ORF">GO755_20255</name>
</gene>
<evidence type="ECO:0000259" key="3">
    <source>
        <dbReference type="PROSITE" id="PS51186"/>
    </source>
</evidence>
<keyword evidence="1 4" id="KW-0808">Transferase</keyword>
<dbReference type="Gene3D" id="3.40.630.30">
    <property type="match status" value="1"/>
</dbReference>
<dbReference type="PANTHER" id="PTHR43877">
    <property type="entry name" value="AMINOALKYLPHOSPHONATE N-ACETYLTRANSFERASE-RELATED-RELATED"/>
    <property type="match status" value="1"/>
</dbReference>
<dbReference type="InterPro" id="IPR000182">
    <property type="entry name" value="GNAT_dom"/>
</dbReference>
<dbReference type="EMBL" id="WPIN01000007">
    <property type="protein sequence ID" value="MVM32391.1"/>
    <property type="molecule type" value="Genomic_DNA"/>
</dbReference>
<dbReference type="GO" id="GO:0016747">
    <property type="term" value="F:acyltransferase activity, transferring groups other than amino-acyl groups"/>
    <property type="evidence" value="ECO:0007669"/>
    <property type="project" value="InterPro"/>
</dbReference>
<evidence type="ECO:0000313" key="4">
    <source>
        <dbReference type="EMBL" id="MVM32391.1"/>
    </source>
</evidence>
<dbReference type="RefSeq" id="WP_157587111.1">
    <property type="nucleotide sequence ID" value="NZ_WPIN01000007.1"/>
</dbReference>